<dbReference type="STRING" id="310780.SAMN05216267_104617"/>
<dbReference type="AlphaFoldDB" id="A0A1H8SWC2"/>
<reference evidence="1 2" key="1">
    <citation type="submission" date="2016-10" db="EMBL/GenBank/DDBJ databases">
        <authorList>
            <person name="de Groot N.N."/>
        </authorList>
    </citation>
    <scope>NUCLEOTIDE SEQUENCE [LARGE SCALE GENOMIC DNA]</scope>
    <source>
        <strain evidence="1 2">CGMCC 4.2026</strain>
    </source>
</reference>
<dbReference type="EMBL" id="FODD01000046">
    <property type="protein sequence ID" value="SEO82961.1"/>
    <property type="molecule type" value="Genomic_DNA"/>
</dbReference>
<evidence type="ECO:0000313" key="2">
    <source>
        <dbReference type="Proteomes" id="UP000181951"/>
    </source>
</evidence>
<proteinExistence type="predicted"/>
<keyword evidence="2" id="KW-1185">Reference proteome</keyword>
<dbReference type="RefSeq" id="WP_069464228.1">
    <property type="nucleotide sequence ID" value="NZ_FODD01000046.1"/>
</dbReference>
<accession>A0A1H8SWC2</accession>
<name>A0A1H8SWC2_9ACTN</name>
<sequence>MTQTHDMLAATVAAAAGLAVGLGSVLAMKFARGDRPGQTDERPHAPVVQAYRYCPDEQRTRAAVLHSDGSAHCSDCNAHIPSTDPVKGGH</sequence>
<protein>
    <submittedName>
        <fullName evidence="1">Uncharacterized protein</fullName>
    </submittedName>
</protein>
<dbReference type="Proteomes" id="UP000181951">
    <property type="component" value="Unassembled WGS sequence"/>
</dbReference>
<organism evidence="1 2">
    <name type="scientific">Actinacidiphila rubida</name>
    <dbReference type="NCBI Taxonomy" id="310780"/>
    <lineage>
        <taxon>Bacteria</taxon>
        <taxon>Bacillati</taxon>
        <taxon>Actinomycetota</taxon>
        <taxon>Actinomycetes</taxon>
        <taxon>Kitasatosporales</taxon>
        <taxon>Streptomycetaceae</taxon>
        <taxon>Actinacidiphila</taxon>
    </lineage>
</organism>
<evidence type="ECO:0000313" key="1">
    <source>
        <dbReference type="EMBL" id="SEO82961.1"/>
    </source>
</evidence>
<gene>
    <name evidence="1" type="ORF">SAMN05216267_104617</name>
</gene>